<proteinExistence type="predicted"/>
<feature type="transmembrane region" description="Helical" evidence="1">
    <location>
        <begin position="43"/>
        <end position="66"/>
    </location>
</feature>
<accession>A0A5C3MNS3</accession>
<dbReference type="Proteomes" id="UP000305948">
    <property type="component" value="Unassembled WGS sequence"/>
</dbReference>
<keyword evidence="1" id="KW-1133">Transmembrane helix</keyword>
<dbReference type="OrthoDB" id="3358294at2759"/>
<gene>
    <name evidence="2" type="ORF">OE88DRAFT_1666405</name>
</gene>
<dbReference type="AlphaFoldDB" id="A0A5C3MNS3"/>
<name>A0A5C3MNS3_9AGAM</name>
<keyword evidence="1" id="KW-0472">Membrane</keyword>
<keyword evidence="1" id="KW-0812">Transmembrane</keyword>
<evidence type="ECO:0000313" key="2">
    <source>
        <dbReference type="EMBL" id="TFK47119.1"/>
    </source>
</evidence>
<keyword evidence="3" id="KW-1185">Reference proteome</keyword>
<reference evidence="2 3" key="1">
    <citation type="journal article" date="2019" name="Nat. Ecol. Evol.">
        <title>Megaphylogeny resolves global patterns of mushroom evolution.</title>
        <authorList>
            <person name="Varga T."/>
            <person name="Krizsan K."/>
            <person name="Foldi C."/>
            <person name="Dima B."/>
            <person name="Sanchez-Garcia M."/>
            <person name="Sanchez-Ramirez S."/>
            <person name="Szollosi G.J."/>
            <person name="Szarkandi J.G."/>
            <person name="Papp V."/>
            <person name="Albert L."/>
            <person name="Andreopoulos W."/>
            <person name="Angelini C."/>
            <person name="Antonin V."/>
            <person name="Barry K.W."/>
            <person name="Bougher N.L."/>
            <person name="Buchanan P."/>
            <person name="Buyck B."/>
            <person name="Bense V."/>
            <person name="Catcheside P."/>
            <person name="Chovatia M."/>
            <person name="Cooper J."/>
            <person name="Damon W."/>
            <person name="Desjardin D."/>
            <person name="Finy P."/>
            <person name="Geml J."/>
            <person name="Haridas S."/>
            <person name="Hughes K."/>
            <person name="Justo A."/>
            <person name="Karasinski D."/>
            <person name="Kautmanova I."/>
            <person name="Kiss B."/>
            <person name="Kocsube S."/>
            <person name="Kotiranta H."/>
            <person name="LaButti K.M."/>
            <person name="Lechner B.E."/>
            <person name="Liimatainen K."/>
            <person name="Lipzen A."/>
            <person name="Lukacs Z."/>
            <person name="Mihaltcheva S."/>
            <person name="Morgado L.N."/>
            <person name="Niskanen T."/>
            <person name="Noordeloos M.E."/>
            <person name="Ohm R.A."/>
            <person name="Ortiz-Santana B."/>
            <person name="Ovrebo C."/>
            <person name="Racz N."/>
            <person name="Riley R."/>
            <person name="Savchenko A."/>
            <person name="Shiryaev A."/>
            <person name="Soop K."/>
            <person name="Spirin V."/>
            <person name="Szebenyi C."/>
            <person name="Tomsovsky M."/>
            <person name="Tulloss R.E."/>
            <person name="Uehling J."/>
            <person name="Grigoriev I.V."/>
            <person name="Vagvolgyi C."/>
            <person name="Papp T."/>
            <person name="Martin F.M."/>
            <person name="Miettinen O."/>
            <person name="Hibbett D.S."/>
            <person name="Nagy L.G."/>
        </authorList>
    </citation>
    <scope>NUCLEOTIDE SEQUENCE [LARGE SCALE GENOMIC DNA]</scope>
    <source>
        <strain evidence="2 3">OMC1185</strain>
    </source>
</reference>
<evidence type="ECO:0000313" key="3">
    <source>
        <dbReference type="Proteomes" id="UP000305948"/>
    </source>
</evidence>
<evidence type="ECO:0000256" key="1">
    <source>
        <dbReference type="SAM" id="Phobius"/>
    </source>
</evidence>
<dbReference type="EMBL" id="ML213525">
    <property type="protein sequence ID" value="TFK47119.1"/>
    <property type="molecule type" value="Genomic_DNA"/>
</dbReference>
<organism evidence="2 3">
    <name type="scientific">Heliocybe sulcata</name>
    <dbReference type="NCBI Taxonomy" id="5364"/>
    <lineage>
        <taxon>Eukaryota</taxon>
        <taxon>Fungi</taxon>
        <taxon>Dikarya</taxon>
        <taxon>Basidiomycota</taxon>
        <taxon>Agaricomycotina</taxon>
        <taxon>Agaricomycetes</taxon>
        <taxon>Gloeophyllales</taxon>
        <taxon>Gloeophyllaceae</taxon>
        <taxon>Heliocybe</taxon>
    </lineage>
</organism>
<protein>
    <submittedName>
        <fullName evidence="2">Uncharacterized protein</fullName>
    </submittedName>
</protein>
<sequence length="67" mass="7674">MGIYILCTRLRPTPEWEAGKTRNECSRLMMEMREGEVKWARRCLGALSALLVTVGLIVMIILLVLMH</sequence>